<dbReference type="Pfam" id="PF13439">
    <property type="entry name" value="Glyco_transf_4"/>
    <property type="match status" value="1"/>
</dbReference>
<evidence type="ECO:0000259" key="5">
    <source>
        <dbReference type="Pfam" id="PF13439"/>
    </source>
</evidence>
<dbReference type="RefSeq" id="WP_344610268.1">
    <property type="nucleotide sequence ID" value="NZ_BAAARV010000004.1"/>
</dbReference>
<dbReference type="PANTHER" id="PTHR45947">
    <property type="entry name" value="SULFOQUINOVOSYL TRANSFERASE SQD2"/>
    <property type="match status" value="1"/>
</dbReference>
<evidence type="ECO:0000313" key="6">
    <source>
        <dbReference type="EMBL" id="GAA2326920.1"/>
    </source>
</evidence>
<dbReference type="Proteomes" id="UP001501444">
    <property type="component" value="Unassembled WGS sequence"/>
</dbReference>
<evidence type="ECO:0000256" key="3">
    <source>
        <dbReference type="SAM" id="MobiDB-lite"/>
    </source>
</evidence>
<proteinExistence type="predicted"/>
<keyword evidence="1" id="KW-0328">Glycosyltransferase</keyword>
<sequence>MRIALISGQANPLALGRPGTGGKHTHVAALSDALARLGHDVVVYARRDDPAVPDSVNLESGVTIEHLPAGPIAPVPADEQLPLMGDFGRALAARWSRPGAGPDVVHAHYWLSGLAALTATNDDRRPVVVTYHGLASAERRRLPREHNVPNDRSGGPGPRAGLERTLGSMADRVVAQSEDEVAELGRMGVRRSGTVIVPSGVDTDRFTPGGPAADHRRPGLRRILSVGPLVARKGFADLVAVLRRVPGAELVVVGGPDPSGVDRDPEARRLLQLADRHGVADRLRIVGAVGQEDLAGWYRSADVLACTPWYEPFGLTPLEAMACGVPVVAYASGGIAESVIDNVTGVLVPPRDTVALATALRGLLGDEVRRMSFASAAIDRVRSRYTWDRTAAELERVYRSVTGSVAEPEPAEETDEDDEALSEVS</sequence>
<organism evidence="6 7">
    <name type="scientific">Dactylosporangium salmoneum</name>
    <dbReference type="NCBI Taxonomy" id="53361"/>
    <lineage>
        <taxon>Bacteria</taxon>
        <taxon>Bacillati</taxon>
        <taxon>Actinomycetota</taxon>
        <taxon>Actinomycetes</taxon>
        <taxon>Micromonosporales</taxon>
        <taxon>Micromonosporaceae</taxon>
        <taxon>Dactylosporangium</taxon>
    </lineage>
</organism>
<keyword evidence="7" id="KW-1185">Reference proteome</keyword>
<dbReference type="InterPro" id="IPR001296">
    <property type="entry name" value="Glyco_trans_1"/>
</dbReference>
<dbReference type="Pfam" id="PF00534">
    <property type="entry name" value="Glycos_transf_1"/>
    <property type="match status" value="1"/>
</dbReference>
<gene>
    <name evidence="6" type="ORF">GCM10010170_002210</name>
</gene>
<evidence type="ECO:0000259" key="4">
    <source>
        <dbReference type="Pfam" id="PF00534"/>
    </source>
</evidence>
<dbReference type="PANTHER" id="PTHR45947:SF3">
    <property type="entry name" value="SULFOQUINOVOSYL TRANSFERASE SQD2"/>
    <property type="match status" value="1"/>
</dbReference>
<evidence type="ECO:0000256" key="1">
    <source>
        <dbReference type="ARBA" id="ARBA00022676"/>
    </source>
</evidence>
<feature type="compositionally biased region" description="Acidic residues" evidence="3">
    <location>
        <begin position="409"/>
        <end position="425"/>
    </location>
</feature>
<dbReference type="Gene3D" id="3.40.50.2000">
    <property type="entry name" value="Glycogen Phosphorylase B"/>
    <property type="match status" value="2"/>
</dbReference>
<dbReference type="InterPro" id="IPR050194">
    <property type="entry name" value="Glycosyltransferase_grp1"/>
</dbReference>
<feature type="region of interest" description="Disordered" evidence="3">
    <location>
        <begin position="140"/>
        <end position="162"/>
    </location>
</feature>
<evidence type="ECO:0000256" key="2">
    <source>
        <dbReference type="ARBA" id="ARBA00022679"/>
    </source>
</evidence>
<feature type="domain" description="Glycosyl transferase family 1" evidence="4">
    <location>
        <begin position="221"/>
        <end position="378"/>
    </location>
</feature>
<dbReference type="SUPFAM" id="SSF53756">
    <property type="entry name" value="UDP-Glycosyltransferase/glycogen phosphorylase"/>
    <property type="match status" value="1"/>
</dbReference>
<feature type="compositionally biased region" description="Basic and acidic residues" evidence="3">
    <location>
        <begin position="140"/>
        <end position="149"/>
    </location>
</feature>
<feature type="region of interest" description="Disordered" evidence="3">
    <location>
        <begin position="402"/>
        <end position="425"/>
    </location>
</feature>
<dbReference type="InterPro" id="IPR028098">
    <property type="entry name" value="Glyco_trans_4-like_N"/>
</dbReference>
<name>A0ABN3FC44_9ACTN</name>
<comment type="caution">
    <text evidence="6">The sequence shown here is derived from an EMBL/GenBank/DDBJ whole genome shotgun (WGS) entry which is preliminary data.</text>
</comment>
<protein>
    <submittedName>
        <fullName evidence="6">Glycosyltransferase family 1 protein</fullName>
    </submittedName>
</protein>
<feature type="domain" description="Glycosyltransferase subfamily 4-like N-terminal" evidence="5">
    <location>
        <begin position="21"/>
        <end position="205"/>
    </location>
</feature>
<evidence type="ECO:0000313" key="7">
    <source>
        <dbReference type="Proteomes" id="UP001501444"/>
    </source>
</evidence>
<keyword evidence="2" id="KW-0808">Transferase</keyword>
<dbReference type="EMBL" id="BAAARV010000004">
    <property type="protein sequence ID" value="GAA2326920.1"/>
    <property type="molecule type" value="Genomic_DNA"/>
</dbReference>
<reference evidence="6 7" key="1">
    <citation type="journal article" date="2019" name="Int. J. Syst. Evol. Microbiol.">
        <title>The Global Catalogue of Microorganisms (GCM) 10K type strain sequencing project: providing services to taxonomists for standard genome sequencing and annotation.</title>
        <authorList>
            <consortium name="The Broad Institute Genomics Platform"/>
            <consortium name="The Broad Institute Genome Sequencing Center for Infectious Disease"/>
            <person name="Wu L."/>
            <person name="Ma J."/>
        </authorList>
    </citation>
    <scope>NUCLEOTIDE SEQUENCE [LARGE SCALE GENOMIC DNA]</scope>
    <source>
        <strain evidence="6 7">JCM 3272</strain>
    </source>
</reference>
<accession>A0ABN3FC44</accession>